<dbReference type="RefSeq" id="WP_147670451.1">
    <property type="nucleotide sequence ID" value="NZ_CP120678.1"/>
</dbReference>
<feature type="transmembrane region" description="Helical" evidence="9">
    <location>
        <begin position="20"/>
        <end position="39"/>
    </location>
</feature>
<dbReference type="EMBL" id="CP120678">
    <property type="protein sequence ID" value="WIW70030.1"/>
    <property type="molecule type" value="Genomic_DNA"/>
</dbReference>
<keyword evidence="5 8" id="KW-0812">Transmembrane</keyword>
<dbReference type="InterPro" id="IPR026033">
    <property type="entry name" value="Azg-like_bact_archaea"/>
</dbReference>
<dbReference type="Proteomes" id="UP001243623">
    <property type="component" value="Chromosome"/>
</dbReference>
<evidence type="ECO:0000256" key="5">
    <source>
        <dbReference type="ARBA" id="ARBA00022692"/>
    </source>
</evidence>
<gene>
    <name evidence="10" type="ORF">P3F81_08980</name>
</gene>
<organism evidence="10 11">
    <name type="scientific">Selenobaculum gibii</name>
    <dbReference type="NCBI Taxonomy" id="3054208"/>
    <lineage>
        <taxon>Bacteria</taxon>
        <taxon>Bacillati</taxon>
        <taxon>Bacillota</taxon>
        <taxon>Negativicutes</taxon>
        <taxon>Selenomonadales</taxon>
        <taxon>Selenomonadaceae</taxon>
        <taxon>Selenobaculum</taxon>
    </lineage>
</organism>
<feature type="transmembrane region" description="Helical" evidence="9">
    <location>
        <begin position="414"/>
        <end position="430"/>
    </location>
</feature>
<feature type="transmembrane region" description="Helical" evidence="9">
    <location>
        <begin position="193"/>
        <end position="212"/>
    </location>
</feature>
<dbReference type="GO" id="GO:0005886">
    <property type="term" value="C:plasma membrane"/>
    <property type="evidence" value="ECO:0007669"/>
    <property type="project" value="UniProtKB-SubCell"/>
</dbReference>
<evidence type="ECO:0000313" key="11">
    <source>
        <dbReference type="Proteomes" id="UP001243623"/>
    </source>
</evidence>
<evidence type="ECO:0000256" key="8">
    <source>
        <dbReference type="PIRNR" id="PIRNR005353"/>
    </source>
</evidence>
<evidence type="ECO:0000313" key="10">
    <source>
        <dbReference type="EMBL" id="WIW70030.1"/>
    </source>
</evidence>
<evidence type="ECO:0000256" key="2">
    <source>
        <dbReference type="ARBA" id="ARBA00005697"/>
    </source>
</evidence>
<evidence type="ECO:0000256" key="1">
    <source>
        <dbReference type="ARBA" id="ARBA00004651"/>
    </source>
</evidence>
<feature type="transmembrane region" description="Helical" evidence="9">
    <location>
        <begin position="166"/>
        <end position="186"/>
    </location>
</feature>
<keyword evidence="11" id="KW-1185">Reference proteome</keyword>
<keyword evidence="6 8" id="KW-1133">Transmembrane helix</keyword>
<sequence>MNNWFKFSERGTNISTEILAGLTTFVTMIYIVIVNPAILSQAGMDFNGVFVATIGATIVATLIMGIFANYPIALAPGMGMNAYFAFGVVIAGGIAWQGALGAVFVSAVIFVLLSLTKFRNTLIDAIPMSLKQGITAGIGLFITFIGLQNSKIIVDSPATLVTMGNLAEPMTFLSIIGLIVTAVLMVYNVKGSLFIGMIVTAVIAYFEGLVVIPESFFSMPTGLEHTMMQMDVESVFSGGLYAIVFTFLIVTLFDTTGTMLGVAEQAGLLKDGKFPKVRGALLADAIGSTVGAMLGTSPTSSYVESGAGVAAGGRTGFTAVVVAILFALTLFCAPIAQMLASVPAVTAPSLIVVGFLMMGGLRKIDWSDMEEAFPAFLVLFLMPISYSIATGIGVGFIVYPLIKVLRGKGSTVHPLMYVFMVLFIIQLGFLHH</sequence>
<comment type="subcellular location">
    <subcellularLocation>
        <location evidence="1 8">Cell membrane</location>
        <topology evidence="1 8">Multi-pass membrane protein</topology>
    </subcellularLocation>
</comment>
<protein>
    <submittedName>
        <fullName evidence="10">NCS2 family permease</fullName>
    </submittedName>
</protein>
<proteinExistence type="inferred from homology"/>
<dbReference type="KEGG" id="sgbi:P3F81_08980"/>
<dbReference type="PANTHER" id="PTHR43337">
    <property type="entry name" value="XANTHINE/URACIL PERMEASE C887.17-RELATED"/>
    <property type="match status" value="1"/>
</dbReference>
<keyword evidence="3 8" id="KW-0813">Transport</keyword>
<dbReference type="InterPro" id="IPR045018">
    <property type="entry name" value="Azg-like"/>
</dbReference>
<dbReference type="PANTHER" id="PTHR43337:SF1">
    <property type="entry name" value="XANTHINE_URACIL PERMEASE C887.17-RELATED"/>
    <property type="match status" value="1"/>
</dbReference>
<keyword evidence="7 8" id="KW-0472">Membrane</keyword>
<evidence type="ECO:0000256" key="4">
    <source>
        <dbReference type="ARBA" id="ARBA00022475"/>
    </source>
</evidence>
<evidence type="ECO:0000256" key="9">
    <source>
        <dbReference type="SAM" id="Phobius"/>
    </source>
</evidence>
<evidence type="ECO:0000256" key="6">
    <source>
        <dbReference type="ARBA" id="ARBA00022989"/>
    </source>
</evidence>
<comment type="similarity">
    <text evidence="2 8">Belongs to the nucleobase:cation symporter-2 (NCS2) (TC 2.A.40) family. Azg-like subfamily.</text>
</comment>
<dbReference type="GO" id="GO:0005345">
    <property type="term" value="F:purine nucleobase transmembrane transporter activity"/>
    <property type="evidence" value="ECO:0007669"/>
    <property type="project" value="TreeGrafter"/>
</dbReference>
<feature type="transmembrane region" description="Helical" evidence="9">
    <location>
        <begin position="134"/>
        <end position="154"/>
    </location>
</feature>
<feature type="transmembrane region" description="Helical" evidence="9">
    <location>
        <begin position="342"/>
        <end position="361"/>
    </location>
</feature>
<feature type="transmembrane region" description="Helical" evidence="9">
    <location>
        <begin position="82"/>
        <end position="113"/>
    </location>
</feature>
<dbReference type="PIRSF" id="PIRSF005353">
    <property type="entry name" value="PbuG"/>
    <property type="match status" value="1"/>
</dbReference>
<reference evidence="10" key="1">
    <citation type="submission" date="2023-03" db="EMBL/GenBank/DDBJ databases">
        <title>Selenobaculum gbiensis gen. nov. sp. nov., a new bacterium isolated from the gut microbiota of IBD patient.</title>
        <authorList>
            <person name="Yeo S."/>
            <person name="Park H."/>
            <person name="Huh C.S."/>
        </authorList>
    </citation>
    <scope>NUCLEOTIDE SEQUENCE</scope>
    <source>
        <strain evidence="10">ICN-92133</strain>
    </source>
</reference>
<name>A0A9Y2AEE5_9FIRM</name>
<feature type="transmembrane region" description="Helical" evidence="9">
    <location>
        <begin position="46"/>
        <end position="70"/>
    </location>
</feature>
<feature type="transmembrane region" description="Helical" evidence="9">
    <location>
        <begin position="232"/>
        <end position="253"/>
    </location>
</feature>
<keyword evidence="4 8" id="KW-1003">Cell membrane</keyword>
<dbReference type="Pfam" id="PF00860">
    <property type="entry name" value="Xan_ur_permease"/>
    <property type="match status" value="1"/>
</dbReference>
<dbReference type="InterPro" id="IPR006043">
    <property type="entry name" value="NCS2"/>
</dbReference>
<dbReference type="AlphaFoldDB" id="A0A9Y2AEE5"/>
<accession>A0A9Y2AEE5</accession>
<feature type="transmembrane region" description="Helical" evidence="9">
    <location>
        <begin position="317"/>
        <end position="336"/>
    </location>
</feature>
<evidence type="ECO:0000256" key="7">
    <source>
        <dbReference type="ARBA" id="ARBA00023136"/>
    </source>
</evidence>
<feature type="transmembrane region" description="Helical" evidence="9">
    <location>
        <begin position="373"/>
        <end position="402"/>
    </location>
</feature>
<evidence type="ECO:0000256" key="3">
    <source>
        <dbReference type="ARBA" id="ARBA00022448"/>
    </source>
</evidence>